<dbReference type="AlphaFoldDB" id="A0A0H2RCL8"/>
<evidence type="ECO:0000256" key="3">
    <source>
        <dbReference type="ARBA" id="ARBA00022989"/>
    </source>
</evidence>
<sequence>MAVDARHAPSSTSSPPLGSKPLGDFVEGQDENTVVDTNSAQDNDNHGVSNTDDSILVDFDGPDDPYNPRNWSFKKKWGVTSVISAFSFMSSLTSSMIAPASHQIAEKFGQTNTVIIAMYTSIFILAYAIGPLVLGPLSEIFGRAVIIQCSNIFYMIWNIACSFAQNTQELIVFRFFAGFGGSAPLTVGGGVLGDIWSAEERGRAIALYSLAPLLGPVIGPIAGAWIAQRVTWRWVFWSTSIANVFVQALGFLYLRETFPPILLERKKERMRKELIEQGNNEKADKLRTPYEGDARHWSHLFAKSIIRPFALFICEPIIQLLGIYMAFIYGTIYLVLTTLPSIYQGTYGESSGIAGLHYIALGSGMTLASQTTARLMDTIYIALSERAKNRWVAEHGGNGEEGGEKKSEVDRKAFAKPEFRLPTMVLGTFFLPAGLLMSGWGAQEHVHWILSDFGIAFIGAGMILNFLSIQMYVIDAFTLHAASALAAVAFLRSICGYGFPLFAPAMYAKLGFGKGDTILAVCAIVIGCPAPWLFWKYGERIRKASRYAKNG</sequence>
<dbReference type="PROSITE" id="PS50850">
    <property type="entry name" value="MFS"/>
    <property type="match status" value="1"/>
</dbReference>
<feature type="transmembrane region" description="Helical" evidence="6">
    <location>
        <begin position="77"/>
        <end position="101"/>
    </location>
</feature>
<dbReference type="InterPro" id="IPR011701">
    <property type="entry name" value="MFS"/>
</dbReference>
<evidence type="ECO:0000313" key="8">
    <source>
        <dbReference type="EMBL" id="KLO07248.1"/>
    </source>
</evidence>
<evidence type="ECO:0000259" key="7">
    <source>
        <dbReference type="PROSITE" id="PS50850"/>
    </source>
</evidence>
<feature type="transmembrane region" description="Helical" evidence="6">
    <location>
        <begin position="479"/>
        <end position="505"/>
    </location>
</feature>
<accession>A0A0H2RCL8</accession>
<feature type="compositionally biased region" description="Polar residues" evidence="5">
    <location>
        <begin position="31"/>
        <end position="53"/>
    </location>
</feature>
<feature type="transmembrane region" description="Helical" evidence="6">
    <location>
        <begin position="172"/>
        <end position="193"/>
    </location>
</feature>
<feature type="transmembrane region" description="Helical" evidence="6">
    <location>
        <begin position="317"/>
        <end position="336"/>
    </location>
</feature>
<evidence type="ECO:0000313" key="9">
    <source>
        <dbReference type="Proteomes" id="UP000053477"/>
    </source>
</evidence>
<dbReference type="PANTHER" id="PTHR23502">
    <property type="entry name" value="MAJOR FACILITATOR SUPERFAMILY"/>
    <property type="match status" value="1"/>
</dbReference>
<evidence type="ECO:0000256" key="2">
    <source>
        <dbReference type="ARBA" id="ARBA00022692"/>
    </source>
</evidence>
<feature type="transmembrane region" description="Helical" evidence="6">
    <location>
        <begin position="113"/>
        <end position="134"/>
    </location>
</feature>
<feature type="transmembrane region" description="Helical" evidence="6">
    <location>
        <begin position="517"/>
        <end position="535"/>
    </location>
</feature>
<organism evidence="8 9">
    <name type="scientific">Schizopora paradoxa</name>
    <dbReference type="NCBI Taxonomy" id="27342"/>
    <lineage>
        <taxon>Eukaryota</taxon>
        <taxon>Fungi</taxon>
        <taxon>Dikarya</taxon>
        <taxon>Basidiomycota</taxon>
        <taxon>Agaricomycotina</taxon>
        <taxon>Agaricomycetes</taxon>
        <taxon>Hymenochaetales</taxon>
        <taxon>Schizoporaceae</taxon>
        <taxon>Schizopora</taxon>
    </lineage>
</organism>
<dbReference type="InterPro" id="IPR020846">
    <property type="entry name" value="MFS_dom"/>
</dbReference>
<dbReference type="CDD" id="cd17323">
    <property type="entry name" value="MFS_Tpo1_MDR_like"/>
    <property type="match status" value="1"/>
</dbReference>
<evidence type="ECO:0000256" key="4">
    <source>
        <dbReference type="ARBA" id="ARBA00023136"/>
    </source>
</evidence>
<dbReference type="SUPFAM" id="SSF103473">
    <property type="entry name" value="MFS general substrate transporter"/>
    <property type="match status" value="1"/>
</dbReference>
<feature type="domain" description="Major facilitator superfamily (MFS) profile" evidence="7">
    <location>
        <begin position="79"/>
        <end position="539"/>
    </location>
</feature>
<proteinExistence type="predicted"/>
<dbReference type="STRING" id="27342.A0A0H2RCL8"/>
<gene>
    <name evidence="8" type="ORF">SCHPADRAFT_1001804</name>
</gene>
<dbReference type="GO" id="GO:0022857">
    <property type="term" value="F:transmembrane transporter activity"/>
    <property type="evidence" value="ECO:0007669"/>
    <property type="project" value="InterPro"/>
</dbReference>
<dbReference type="Proteomes" id="UP000053477">
    <property type="component" value="Unassembled WGS sequence"/>
</dbReference>
<keyword evidence="9" id="KW-1185">Reference proteome</keyword>
<dbReference type="EMBL" id="KQ086151">
    <property type="protein sequence ID" value="KLO07248.1"/>
    <property type="molecule type" value="Genomic_DNA"/>
</dbReference>
<dbReference type="InParanoid" id="A0A0H2RCL8"/>
<name>A0A0H2RCL8_9AGAM</name>
<feature type="transmembrane region" description="Helical" evidence="6">
    <location>
        <begin position="140"/>
        <end position="160"/>
    </location>
</feature>
<feature type="transmembrane region" description="Helical" evidence="6">
    <location>
        <begin position="448"/>
        <end position="467"/>
    </location>
</feature>
<evidence type="ECO:0000256" key="5">
    <source>
        <dbReference type="SAM" id="MobiDB-lite"/>
    </source>
</evidence>
<dbReference type="Gene3D" id="1.20.1250.20">
    <property type="entry name" value="MFS general substrate transporter like domains"/>
    <property type="match status" value="1"/>
</dbReference>
<dbReference type="InterPro" id="IPR036259">
    <property type="entry name" value="MFS_trans_sf"/>
</dbReference>
<comment type="subcellular location">
    <subcellularLocation>
        <location evidence="1">Membrane</location>
        <topology evidence="1">Multi-pass membrane protein</topology>
    </subcellularLocation>
</comment>
<evidence type="ECO:0000256" key="1">
    <source>
        <dbReference type="ARBA" id="ARBA00004141"/>
    </source>
</evidence>
<dbReference type="FunFam" id="1.20.1250.20:FF:000011">
    <property type="entry name" value="MFS multidrug transporter, putative"/>
    <property type="match status" value="1"/>
</dbReference>
<protein>
    <submittedName>
        <fullName evidence="8">MFS polyamine transporter</fullName>
    </submittedName>
</protein>
<dbReference type="PANTHER" id="PTHR23502:SF60">
    <property type="entry name" value="MAJOR FACILITATOR SUPERFAMILY (MFS) PROFILE DOMAIN-CONTAINING PROTEIN-RELATED"/>
    <property type="match status" value="1"/>
</dbReference>
<dbReference type="Pfam" id="PF07690">
    <property type="entry name" value="MFS_1"/>
    <property type="match status" value="1"/>
</dbReference>
<keyword evidence="3 6" id="KW-1133">Transmembrane helix</keyword>
<keyword evidence="2 6" id="KW-0812">Transmembrane</keyword>
<feature type="region of interest" description="Disordered" evidence="5">
    <location>
        <begin position="1"/>
        <end position="56"/>
    </location>
</feature>
<dbReference type="GO" id="GO:0016020">
    <property type="term" value="C:membrane"/>
    <property type="evidence" value="ECO:0007669"/>
    <property type="project" value="UniProtKB-SubCell"/>
</dbReference>
<feature type="transmembrane region" description="Helical" evidence="6">
    <location>
        <begin position="421"/>
        <end position="442"/>
    </location>
</feature>
<dbReference type="OrthoDB" id="6770063at2759"/>
<evidence type="ECO:0000256" key="6">
    <source>
        <dbReference type="SAM" id="Phobius"/>
    </source>
</evidence>
<feature type="transmembrane region" description="Helical" evidence="6">
    <location>
        <begin position="205"/>
        <end position="227"/>
    </location>
</feature>
<feature type="transmembrane region" description="Helical" evidence="6">
    <location>
        <begin position="234"/>
        <end position="254"/>
    </location>
</feature>
<keyword evidence="4 6" id="KW-0472">Membrane</keyword>
<dbReference type="FunCoup" id="A0A0H2RCL8">
    <property type="interactions" value="8"/>
</dbReference>
<reference evidence="8 9" key="1">
    <citation type="submission" date="2015-04" db="EMBL/GenBank/DDBJ databases">
        <title>Complete genome sequence of Schizopora paradoxa KUC8140, a cosmopolitan wood degrader in East Asia.</title>
        <authorList>
            <consortium name="DOE Joint Genome Institute"/>
            <person name="Min B."/>
            <person name="Park H."/>
            <person name="Jang Y."/>
            <person name="Kim J.-J."/>
            <person name="Kim K.H."/>
            <person name="Pangilinan J."/>
            <person name="Lipzen A."/>
            <person name="Riley R."/>
            <person name="Grigoriev I.V."/>
            <person name="Spatafora J.W."/>
            <person name="Choi I.-G."/>
        </authorList>
    </citation>
    <scope>NUCLEOTIDE SEQUENCE [LARGE SCALE GENOMIC DNA]</scope>
    <source>
        <strain evidence="8 9">KUC8140</strain>
    </source>
</reference>